<proteinExistence type="predicted"/>
<comment type="caution">
    <text evidence="2">The sequence shown here is derived from an EMBL/GenBank/DDBJ whole genome shotgun (WGS) entry which is preliminary data.</text>
</comment>
<reference evidence="3" key="1">
    <citation type="journal article" date="2019" name="Int. J. Syst. Evol. Microbiol.">
        <title>The Global Catalogue of Microorganisms (GCM) 10K type strain sequencing project: providing services to taxonomists for standard genome sequencing and annotation.</title>
        <authorList>
            <consortium name="The Broad Institute Genomics Platform"/>
            <consortium name="The Broad Institute Genome Sequencing Center for Infectious Disease"/>
            <person name="Wu L."/>
            <person name="Ma J."/>
        </authorList>
    </citation>
    <scope>NUCLEOTIDE SEQUENCE [LARGE SCALE GENOMIC DNA]</scope>
    <source>
        <strain evidence="3">CCUG 64793</strain>
    </source>
</reference>
<keyword evidence="3" id="KW-1185">Reference proteome</keyword>
<accession>A0ABW3NLY2</accession>
<keyword evidence="1" id="KW-0732">Signal</keyword>
<dbReference type="EMBL" id="JBHTLI010000001">
    <property type="protein sequence ID" value="MFD1094120.1"/>
    <property type="molecule type" value="Genomic_DNA"/>
</dbReference>
<protein>
    <submittedName>
        <fullName evidence="2">RagB/SusD family nutrient uptake outer membrane protein</fullName>
    </submittedName>
</protein>
<dbReference type="Gene3D" id="1.25.40.390">
    <property type="match status" value="1"/>
</dbReference>
<evidence type="ECO:0000313" key="2">
    <source>
        <dbReference type="EMBL" id="MFD1094120.1"/>
    </source>
</evidence>
<dbReference type="Proteomes" id="UP001597131">
    <property type="component" value="Unassembled WGS sequence"/>
</dbReference>
<evidence type="ECO:0000256" key="1">
    <source>
        <dbReference type="SAM" id="SignalP"/>
    </source>
</evidence>
<dbReference type="RefSeq" id="WP_380741692.1">
    <property type="nucleotide sequence ID" value="NZ_JBHTLI010000001.1"/>
</dbReference>
<name>A0ABW3NLY2_9FLAO</name>
<evidence type="ECO:0000313" key="3">
    <source>
        <dbReference type="Proteomes" id="UP001597131"/>
    </source>
</evidence>
<dbReference type="SUPFAM" id="SSF48452">
    <property type="entry name" value="TPR-like"/>
    <property type="match status" value="1"/>
</dbReference>
<organism evidence="2 3">
    <name type="scientific">Salegentibacter chungangensis</name>
    <dbReference type="NCBI Taxonomy" id="1335724"/>
    <lineage>
        <taxon>Bacteria</taxon>
        <taxon>Pseudomonadati</taxon>
        <taxon>Bacteroidota</taxon>
        <taxon>Flavobacteriia</taxon>
        <taxon>Flavobacteriales</taxon>
        <taxon>Flavobacteriaceae</taxon>
        <taxon>Salegentibacter</taxon>
    </lineage>
</organism>
<dbReference type="InterPro" id="IPR011990">
    <property type="entry name" value="TPR-like_helical_dom_sf"/>
</dbReference>
<gene>
    <name evidence="2" type="ORF">ACFQ3Q_00020</name>
</gene>
<feature type="signal peptide" evidence="1">
    <location>
        <begin position="1"/>
        <end position="23"/>
    </location>
</feature>
<feature type="chain" id="PRO_5046400676" evidence="1">
    <location>
        <begin position="24"/>
        <end position="480"/>
    </location>
</feature>
<sequence>MKTIKITFLAVFALMFASCDDFNSDLDVENLEQPSSDQIGIESTADKLFQNWYNTVNAYNGPGLAVSTMADQGTMSWGNAAMRDMSSEPRIAWNNSSTYGNSAVTETYFNSLHAVLADANAIMVGIQGDGVFSNTDKYESLARFGQGASLGYLALIFDRVFPSDETGTLNDGEPIGYQEATQLALEKLDLAIAAADRGSFTMSNQVNGMELSSEQWSQFLNTFAARILVNSARNEEQRMNLDWNRVLNYAQNGVTYDVNVMSDGWVNWYTEWVYYSIYPGWGRIDLRIINMLDEDYPAYWPEGETNLPEAESPDARLAEDFEYLSYQDFPANRGTYHWSTYRHQRYDYQTNSGWTMSTPEILEAENDLYLAEAHLMLGNVDEAAAVINSSSRVERGGLAPIDATEEAVADAIFYERMVELINTGMGLGFFEMRGHDLLQEGTPKHFPVPGAALDAAGLPIYTFGGGEGTAGEDYSDGGWR</sequence>
<dbReference type="PROSITE" id="PS51257">
    <property type="entry name" value="PROKAR_LIPOPROTEIN"/>
    <property type="match status" value="1"/>
</dbReference>